<organism evidence="2">
    <name type="scientific">Menopon gallinae</name>
    <name type="common">poultry shaft louse</name>
    <dbReference type="NCBI Taxonomy" id="328185"/>
    <lineage>
        <taxon>Eukaryota</taxon>
        <taxon>Metazoa</taxon>
        <taxon>Ecdysozoa</taxon>
        <taxon>Arthropoda</taxon>
        <taxon>Hexapoda</taxon>
        <taxon>Insecta</taxon>
        <taxon>Pterygota</taxon>
        <taxon>Neoptera</taxon>
        <taxon>Paraneoptera</taxon>
        <taxon>Psocodea</taxon>
        <taxon>Troctomorpha</taxon>
        <taxon>Phthiraptera</taxon>
        <taxon>Amblycera</taxon>
        <taxon>Menoponidae</taxon>
        <taxon>Menopon</taxon>
    </lineage>
</organism>
<name>A0AAW2IA38_9NEOP</name>
<reference evidence="2" key="1">
    <citation type="journal article" date="2024" name="Gigascience">
        <title>Chromosome-level genome of the poultry shaft louse Menopon gallinae provides insight into the host-switching and adaptive evolution of parasitic lice.</title>
        <authorList>
            <person name="Xu Y."/>
            <person name="Ma L."/>
            <person name="Liu S."/>
            <person name="Liang Y."/>
            <person name="Liu Q."/>
            <person name="He Z."/>
            <person name="Tian L."/>
            <person name="Duan Y."/>
            <person name="Cai W."/>
            <person name="Li H."/>
            <person name="Song F."/>
        </authorList>
    </citation>
    <scope>NUCLEOTIDE SEQUENCE</scope>
    <source>
        <strain evidence="2">Cailab_2023a</strain>
    </source>
</reference>
<proteinExistence type="predicted"/>
<evidence type="ECO:0000256" key="1">
    <source>
        <dbReference type="SAM" id="MobiDB-lite"/>
    </source>
</evidence>
<feature type="region of interest" description="Disordered" evidence="1">
    <location>
        <begin position="40"/>
        <end position="91"/>
    </location>
</feature>
<sequence>MWSPATWYYPQGIAAAEAWAEYLKNAQQATNQLYQQFDQTGASGLFNPGQSAGQPSTSPASQAAQSAADTVSGAAQQAASAVDKAASGSPA</sequence>
<feature type="compositionally biased region" description="Low complexity" evidence="1">
    <location>
        <begin position="50"/>
        <end position="91"/>
    </location>
</feature>
<evidence type="ECO:0000313" key="2">
    <source>
        <dbReference type="EMBL" id="KAL0279019.1"/>
    </source>
</evidence>
<gene>
    <name evidence="2" type="ORF">PYX00_000665</name>
</gene>
<comment type="caution">
    <text evidence="2">The sequence shown here is derived from an EMBL/GenBank/DDBJ whole genome shotgun (WGS) entry which is preliminary data.</text>
</comment>
<dbReference type="EMBL" id="JARGDH010000001">
    <property type="protein sequence ID" value="KAL0279019.1"/>
    <property type="molecule type" value="Genomic_DNA"/>
</dbReference>
<protein>
    <submittedName>
        <fullName evidence="2">Uncharacterized protein</fullName>
    </submittedName>
</protein>
<accession>A0AAW2IA38</accession>
<dbReference type="AlphaFoldDB" id="A0AAW2IA38"/>